<feature type="region of interest" description="Disordered" evidence="5">
    <location>
        <begin position="1"/>
        <end position="20"/>
    </location>
</feature>
<dbReference type="InterPro" id="IPR050562">
    <property type="entry name" value="FAD_mOase_fung"/>
</dbReference>
<evidence type="ECO:0000256" key="5">
    <source>
        <dbReference type="SAM" id="MobiDB-lite"/>
    </source>
</evidence>
<comment type="similarity">
    <text evidence="1">Belongs to the paxM FAD-dependent monooxygenase family.</text>
</comment>
<dbReference type="PANTHER" id="PTHR47356">
    <property type="entry name" value="FAD-DEPENDENT MONOOXYGENASE ASQG-RELATED"/>
    <property type="match status" value="1"/>
</dbReference>
<dbReference type="InterPro" id="IPR036188">
    <property type="entry name" value="FAD/NAD-bd_sf"/>
</dbReference>
<evidence type="ECO:0000256" key="1">
    <source>
        <dbReference type="ARBA" id="ARBA00007992"/>
    </source>
</evidence>
<dbReference type="OrthoDB" id="10029326at2759"/>
<dbReference type="Proteomes" id="UP000078512">
    <property type="component" value="Unassembled WGS sequence"/>
</dbReference>
<proteinExistence type="inferred from homology"/>
<protein>
    <submittedName>
        <fullName evidence="7">FAD/NAD(P)-binding domain-containing protein</fullName>
    </submittedName>
</protein>
<dbReference type="GO" id="GO:0071949">
    <property type="term" value="F:FAD binding"/>
    <property type="evidence" value="ECO:0007669"/>
    <property type="project" value="InterPro"/>
</dbReference>
<evidence type="ECO:0000313" key="7">
    <source>
        <dbReference type="EMBL" id="OAQ36218.1"/>
    </source>
</evidence>
<keyword evidence="3" id="KW-0274">FAD</keyword>
<keyword evidence="8" id="KW-1185">Reference proteome</keyword>
<dbReference type="Gene3D" id="3.50.50.60">
    <property type="entry name" value="FAD/NAD(P)-binding domain"/>
    <property type="match status" value="1"/>
</dbReference>
<dbReference type="AlphaFoldDB" id="A0A197KGD8"/>
<dbReference type="EMBL" id="KV442012">
    <property type="protein sequence ID" value="OAQ36218.1"/>
    <property type="molecule type" value="Genomic_DNA"/>
</dbReference>
<keyword evidence="2" id="KW-0285">Flavoprotein</keyword>
<evidence type="ECO:0000256" key="4">
    <source>
        <dbReference type="ARBA" id="ARBA00023002"/>
    </source>
</evidence>
<dbReference type="PRINTS" id="PR00420">
    <property type="entry name" value="RNGMNOXGNASE"/>
</dbReference>
<gene>
    <name evidence="7" type="ORF">K457DRAFT_27215</name>
</gene>
<dbReference type="SUPFAM" id="SSF51905">
    <property type="entry name" value="FAD/NAD(P)-binding domain"/>
    <property type="match status" value="1"/>
</dbReference>
<name>A0A197KGD8_9FUNG</name>
<feature type="domain" description="FAD-binding" evidence="6">
    <location>
        <begin position="28"/>
        <end position="396"/>
    </location>
</feature>
<sequence>MDSSSEQQHDPTEAMSGTQPFLQPRPAVEVVIVGGGLAGLLLGTLLHKAGTPFTILERASSIKPLGAVMALGVNVFPILQQLDLFEDLQKISKPILTTNMYREDMKKLGAFEVKESTEINGFDTVVFPRPEFYDILLSRIPSDKIFFGKKVSDIKEVTRDNRVEVTCADGSKYLGDILVGADGAYSSVRQCLYKQLEIEGVLPASDKRDLKCGFVTMVGTTDPLDPEKYSALKNEYSFFSQVIGTNKPYSWSTFTVPNNRVCWNIQLQLDSAKSKEELSQTSEWDADNNNDEMIKEVNDFRTPLGATMGELIRATSQDRFSRIFLEEKLFDTWYHGRVVLIGDACHKLLPSAGQGAVNAMQDAAILANCLYDLESRRRKDIIAAFQDYKEQRYKHVKHQFDSSTVQGRILFGQTVVDKAIRYAALNWVSDSMQKKNVEKTSAYRPLVTYLPAPPKRGTAEVLPQKLSARYQAELSVRAAGGIVAE</sequence>
<dbReference type="InterPro" id="IPR002938">
    <property type="entry name" value="FAD-bd"/>
</dbReference>
<evidence type="ECO:0000313" key="8">
    <source>
        <dbReference type="Proteomes" id="UP000078512"/>
    </source>
</evidence>
<reference evidence="7 8" key="1">
    <citation type="submission" date="2016-05" db="EMBL/GenBank/DDBJ databases">
        <title>Genome sequencing reveals origins of a unique bacterial endosymbiosis in the earliest lineages of terrestrial Fungi.</title>
        <authorList>
            <consortium name="DOE Joint Genome Institute"/>
            <person name="Uehling J."/>
            <person name="Gryganskyi A."/>
            <person name="Hameed K."/>
            <person name="Tschaplinski T."/>
            <person name="Misztal P."/>
            <person name="Wu S."/>
            <person name="Desiro A."/>
            <person name="Vande Pol N."/>
            <person name="Du Z.-Y."/>
            <person name="Zienkiewicz A."/>
            <person name="Zienkiewicz K."/>
            <person name="Morin E."/>
            <person name="Tisserant E."/>
            <person name="Splivallo R."/>
            <person name="Hainaut M."/>
            <person name="Henrissat B."/>
            <person name="Ohm R."/>
            <person name="Kuo A."/>
            <person name="Yan J."/>
            <person name="Lipzen A."/>
            <person name="Nolan M."/>
            <person name="Labutti K."/>
            <person name="Barry K."/>
            <person name="Goldstein A."/>
            <person name="Labbe J."/>
            <person name="Schadt C."/>
            <person name="Tuskan G."/>
            <person name="Grigoriev I."/>
            <person name="Martin F."/>
            <person name="Vilgalys R."/>
            <person name="Bonito G."/>
        </authorList>
    </citation>
    <scope>NUCLEOTIDE SEQUENCE [LARGE SCALE GENOMIC DNA]</scope>
    <source>
        <strain evidence="7 8">AG-77</strain>
    </source>
</reference>
<dbReference type="STRING" id="1314771.A0A197KGD8"/>
<evidence type="ECO:0000259" key="6">
    <source>
        <dbReference type="Pfam" id="PF01494"/>
    </source>
</evidence>
<organism evidence="7 8">
    <name type="scientific">Linnemannia elongata AG-77</name>
    <dbReference type="NCBI Taxonomy" id="1314771"/>
    <lineage>
        <taxon>Eukaryota</taxon>
        <taxon>Fungi</taxon>
        <taxon>Fungi incertae sedis</taxon>
        <taxon>Mucoromycota</taxon>
        <taxon>Mortierellomycotina</taxon>
        <taxon>Mortierellomycetes</taxon>
        <taxon>Mortierellales</taxon>
        <taxon>Mortierellaceae</taxon>
        <taxon>Linnemannia</taxon>
    </lineage>
</organism>
<dbReference type="GO" id="GO:0004497">
    <property type="term" value="F:monooxygenase activity"/>
    <property type="evidence" value="ECO:0007669"/>
    <property type="project" value="InterPro"/>
</dbReference>
<accession>A0A197KGD8</accession>
<evidence type="ECO:0000256" key="2">
    <source>
        <dbReference type="ARBA" id="ARBA00022630"/>
    </source>
</evidence>
<evidence type="ECO:0000256" key="3">
    <source>
        <dbReference type="ARBA" id="ARBA00022827"/>
    </source>
</evidence>
<dbReference type="PANTHER" id="PTHR47356:SF2">
    <property type="entry name" value="FAD-BINDING DOMAIN-CONTAINING PROTEIN-RELATED"/>
    <property type="match status" value="1"/>
</dbReference>
<dbReference type="Pfam" id="PF01494">
    <property type="entry name" value="FAD_binding_3"/>
    <property type="match status" value="1"/>
</dbReference>
<keyword evidence="4" id="KW-0560">Oxidoreductase</keyword>